<dbReference type="EMBL" id="JABMIG020000010">
    <property type="protein sequence ID" value="KAL3804061.1"/>
    <property type="molecule type" value="Genomic_DNA"/>
</dbReference>
<evidence type="ECO:0000313" key="10">
    <source>
        <dbReference type="Proteomes" id="UP001516023"/>
    </source>
</evidence>
<dbReference type="Pfam" id="PF20946">
    <property type="entry name" value="Ctf4_C"/>
    <property type="match status" value="1"/>
</dbReference>
<feature type="compositionally biased region" description="Basic and acidic residues" evidence="6">
    <location>
        <begin position="1053"/>
        <end position="1062"/>
    </location>
</feature>
<feature type="domain" description="WDHD1/CFT4 helical bundle" evidence="8">
    <location>
        <begin position="918"/>
        <end position="1022"/>
    </location>
</feature>
<evidence type="ECO:0000256" key="3">
    <source>
        <dbReference type="ARBA" id="ARBA00022737"/>
    </source>
</evidence>
<organism evidence="9 10">
    <name type="scientific">Cyclotella cryptica</name>
    <dbReference type="NCBI Taxonomy" id="29204"/>
    <lineage>
        <taxon>Eukaryota</taxon>
        <taxon>Sar</taxon>
        <taxon>Stramenopiles</taxon>
        <taxon>Ochrophyta</taxon>
        <taxon>Bacillariophyta</taxon>
        <taxon>Coscinodiscophyceae</taxon>
        <taxon>Thalassiosirophycidae</taxon>
        <taxon>Stephanodiscales</taxon>
        <taxon>Stephanodiscaceae</taxon>
        <taxon>Cyclotella</taxon>
    </lineage>
</organism>
<feature type="region of interest" description="Disordered" evidence="6">
    <location>
        <begin position="1038"/>
        <end position="1160"/>
    </location>
</feature>
<comment type="caution">
    <text evidence="9">The sequence shown here is derived from an EMBL/GenBank/DDBJ whole genome shotgun (WGS) entry which is preliminary data.</text>
</comment>
<feature type="compositionally biased region" description="Polar residues" evidence="6">
    <location>
        <begin position="1139"/>
        <end position="1148"/>
    </location>
</feature>
<evidence type="ECO:0000256" key="1">
    <source>
        <dbReference type="ARBA" id="ARBA00004123"/>
    </source>
</evidence>
<dbReference type="PROSITE" id="PS50082">
    <property type="entry name" value="WD_REPEATS_2"/>
    <property type="match status" value="1"/>
</dbReference>
<dbReference type="Pfam" id="PF00400">
    <property type="entry name" value="WD40"/>
    <property type="match status" value="2"/>
</dbReference>
<dbReference type="PANTHER" id="PTHR19932:SF10">
    <property type="entry name" value="WD REPEAT AND HMG-BOX DNA-BINDING PROTEIN 1"/>
    <property type="match status" value="1"/>
</dbReference>
<evidence type="ECO:0000313" key="9">
    <source>
        <dbReference type="EMBL" id="KAL3804061.1"/>
    </source>
</evidence>
<comment type="subcellular location">
    <subcellularLocation>
        <location evidence="1">Nucleus</location>
    </subcellularLocation>
</comment>
<feature type="compositionally biased region" description="Basic and acidic residues" evidence="6">
    <location>
        <begin position="407"/>
        <end position="424"/>
    </location>
</feature>
<dbReference type="AlphaFoldDB" id="A0ABD3QW93"/>
<feature type="compositionally biased region" description="Basic and acidic residues" evidence="6">
    <location>
        <begin position="431"/>
        <end position="443"/>
    </location>
</feature>
<name>A0ABD3QW93_9STRA</name>
<dbReference type="SUPFAM" id="SSF50978">
    <property type="entry name" value="WD40 repeat-like"/>
    <property type="match status" value="1"/>
</dbReference>
<dbReference type="SMART" id="SM00320">
    <property type="entry name" value="WD40"/>
    <property type="match status" value="2"/>
</dbReference>
<dbReference type="PANTHER" id="PTHR19932">
    <property type="entry name" value="WD REPEAT AND HMG-BOX DNA BINDING PROTEIN"/>
    <property type="match status" value="1"/>
</dbReference>
<accession>A0ABD3QW93</accession>
<dbReference type="InterPro" id="IPR036322">
    <property type="entry name" value="WD40_repeat_dom_sf"/>
</dbReference>
<feature type="compositionally biased region" description="Basic and acidic residues" evidence="6">
    <location>
        <begin position="467"/>
        <end position="482"/>
    </location>
</feature>
<keyword evidence="3" id="KW-0677">Repeat</keyword>
<proteinExistence type="predicted"/>
<reference evidence="9 10" key="1">
    <citation type="journal article" date="2020" name="G3 (Bethesda)">
        <title>Improved Reference Genome for Cyclotella cryptica CCMP332, a Model for Cell Wall Morphogenesis, Salinity Adaptation, and Lipid Production in Diatoms (Bacillariophyta).</title>
        <authorList>
            <person name="Roberts W.R."/>
            <person name="Downey K.M."/>
            <person name="Ruck E.C."/>
            <person name="Traller J.C."/>
            <person name="Alverson A.J."/>
        </authorList>
    </citation>
    <scope>NUCLEOTIDE SEQUENCE [LARGE SCALE GENOMIC DNA]</scope>
    <source>
        <strain evidence="9 10">CCMP332</strain>
    </source>
</reference>
<evidence type="ECO:0000259" key="8">
    <source>
        <dbReference type="Pfam" id="PF20946"/>
    </source>
</evidence>
<dbReference type="InterPro" id="IPR015943">
    <property type="entry name" value="WD40/YVTN_repeat-like_dom_sf"/>
</dbReference>
<evidence type="ECO:0008006" key="11">
    <source>
        <dbReference type="Google" id="ProtNLM"/>
    </source>
</evidence>
<feature type="compositionally biased region" description="Acidic residues" evidence="6">
    <location>
        <begin position="453"/>
        <end position="466"/>
    </location>
</feature>
<sequence length="1160" mass="127467">MTSSTSYTIPNHHEPPSSNPSAYHTPLLLVPLPRRSGDDNKAADILAYGGDDGCIYLLPAPGQQEPPRVIRQYDDCVRALAVSPDGKRVAVGFDDGSTMIYRYDDDDNSGEGRHAFIPKAESNSQSLSQFDSDDLDDDCFAGPRLLSPIRQMAFDPRSSRAYFLAIVSEDGDSPLVVCDATSAETASKLYLADDSAQEHNGGGARSLAYALPSADAKPLLATLGMDGHFLVWNVATSPLADPSLDWEFLHRDALAVVGVDPGEGMGSDAADRACRVVWGDVEGRAVCLLPGKTDVQYRYGEEASVLQRQKFLMEGGHKDTIVTMAWEPRGKRFVTGGRDGKIFLWEMAIENNEILGQLVGELPIQKGDCVGIPPITSIVWTEESFIYVADASGAVYVVTANDGDLKSDKNKVDTKAAEDVDESNKLATQSKEVEKAPQKESGLRRLNKKAVDDVSDDDDAMFDEDAKESTNEDQTARDRMKTDVSKFIEDEAEDAADDDEATVDVHASNVETHPTSPAKDDTMYDDIDTNLMPQDNTDPEEDMFQTHQDPVDLGQDYANHQTTPSFPPLQPAFAPSSTPINEPRRILCWNHIGVVTTYPDPDSQYNLVDVAFHETAGLVGGRRPINFTDNLGFIVGTLGEEGALFASDLMEDDDDDDDLDDEEFHDLGVMSEAARKAVKLSRRKKKREDSGKGSQVYFNRFETFGRNADKDWVVALPDGERVMGCAAGRGWCSVITSRRYLRLFTTAGIQGPVIWLPGEPVTIIGRNRFVAVVYHRSATPMQDGTQLLGYFIIDGMKGTTVACGDVSAMSPGASLTWAGFTEVCALSVMDSEGVLSMLARQSPTDPGGIDGNWVPMLDTVGHRKSTNDRYWPVEVHGGKLVCVLLRGGKEYPDAGRRPVTTTLSLRMPLAAGLTKCGQVEELSIRGKIALEQKKVLNDYNTAHGEGNANDAEDEYIQLSAQIDKVTLKLFNEIIKAGKVERALSLVHRLHLEKSFDIAIQVSDRMGHRKLSDFIEDAKLQRFPAVEDGVFFDDSNSFGSRQKSDSFDEVSVTSDREDQRDVRGISPEIHTPKGRHSRQERSDSTDEESPPRPRASLKRQLEDNAVMTQNKRLNPFAKKRMESPAKGIMKTPPSPAKLTLSRQSTFSAKSRQKQRSGKQIV</sequence>
<evidence type="ECO:0000256" key="6">
    <source>
        <dbReference type="SAM" id="MobiDB-lite"/>
    </source>
</evidence>
<protein>
    <recommendedName>
        <fullName evidence="11">Minichromosome loss protein Mcl1 middle region domain-containing protein</fullName>
    </recommendedName>
</protein>
<evidence type="ECO:0000256" key="4">
    <source>
        <dbReference type="ARBA" id="ARBA00023242"/>
    </source>
</evidence>
<dbReference type="Gene3D" id="2.130.10.10">
    <property type="entry name" value="YVTN repeat-like/Quinoprotein amine dehydrogenase"/>
    <property type="match status" value="2"/>
</dbReference>
<feature type="compositionally biased region" description="Basic residues" evidence="6">
    <location>
        <begin position="1149"/>
        <end position="1160"/>
    </location>
</feature>
<keyword evidence="4" id="KW-0539">Nucleus</keyword>
<dbReference type="PROSITE" id="PS50294">
    <property type="entry name" value="WD_REPEATS_REGION"/>
    <property type="match status" value="1"/>
</dbReference>
<feature type="region of interest" description="Disordered" evidence="6">
    <location>
        <begin position="407"/>
        <end position="482"/>
    </location>
</feature>
<gene>
    <name evidence="9" type="ORF">HJC23_006452</name>
</gene>
<feature type="domain" description="WDHD1/CFT4 second beta-propeller" evidence="7">
    <location>
        <begin position="572"/>
        <end position="909"/>
    </location>
</feature>
<dbReference type="InterPro" id="IPR048591">
    <property type="entry name" value="WDHD1/CFT4_hel"/>
</dbReference>
<feature type="repeat" description="WD" evidence="5">
    <location>
        <begin position="314"/>
        <end position="347"/>
    </location>
</feature>
<evidence type="ECO:0000259" key="7">
    <source>
        <dbReference type="Pfam" id="PF12341"/>
    </source>
</evidence>
<keyword evidence="10" id="KW-1185">Reference proteome</keyword>
<dbReference type="Pfam" id="PF12341">
    <property type="entry name" value="Mcl1_mid"/>
    <property type="match status" value="1"/>
</dbReference>
<dbReference type="GO" id="GO:0005634">
    <property type="term" value="C:nucleus"/>
    <property type="evidence" value="ECO:0007669"/>
    <property type="project" value="UniProtKB-SubCell"/>
</dbReference>
<keyword evidence="2 5" id="KW-0853">WD repeat</keyword>
<feature type="region of interest" description="Disordered" evidence="6">
    <location>
        <begin position="1"/>
        <end position="25"/>
    </location>
</feature>
<dbReference type="InterPro" id="IPR001680">
    <property type="entry name" value="WD40_rpt"/>
</dbReference>
<dbReference type="Proteomes" id="UP001516023">
    <property type="component" value="Unassembled WGS sequence"/>
</dbReference>
<evidence type="ECO:0000256" key="2">
    <source>
        <dbReference type="ARBA" id="ARBA00022574"/>
    </source>
</evidence>
<dbReference type="InterPro" id="IPR022100">
    <property type="entry name" value="WDHD1/CFT4_beta-prop_2nd"/>
</dbReference>
<evidence type="ECO:0000256" key="5">
    <source>
        <dbReference type="PROSITE-ProRule" id="PRU00221"/>
    </source>
</evidence>